<accession>A0ABD3K951</accession>
<dbReference type="EMBL" id="JBJKBG010000007">
    <property type="protein sequence ID" value="KAL3732150.1"/>
    <property type="molecule type" value="Genomic_DNA"/>
</dbReference>
<feature type="region of interest" description="Disordered" evidence="2">
    <location>
        <begin position="98"/>
        <end position="123"/>
    </location>
</feature>
<dbReference type="PANTHER" id="PTHR34121">
    <property type="entry name" value="MYOSIN-11"/>
    <property type="match status" value="1"/>
</dbReference>
<organism evidence="3 4">
    <name type="scientific">Eucalyptus globulus</name>
    <name type="common">Tasmanian blue gum</name>
    <dbReference type="NCBI Taxonomy" id="34317"/>
    <lineage>
        <taxon>Eukaryota</taxon>
        <taxon>Viridiplantae</taxon>
        <taxon>Streptophyta</taxon>
        <taxon>Embryophyta</taxon>
        <taxon>Tracheophyta</taxon>
        <taxon>Spermatophyta</taxon>
        <taxon>Magnoliopsida</taxon>
        <taxon>eudicotyledons</taxon>
        <taxon>Gunneridae</taxon>
        <taxon>Pentapetalae</taxon>
        <taxon>rosids</taxon>
        <taxon>malvids</taxon>
        <taxon>Myrtales</taxon>
        <taxon>Myrtaceae</taxon>
        <taxon>Myrtoideae</taxon>
        <taxon>Eucalypteae</taxon>
        <taxon>Eucalyptus</taxon>
    </lineage>
</organism>
<evidence type="ECO:0000256" key="1">
    <source>
        <dbReference type="SAM" id="Coils"/>
    </source>
</evidence>
<evidence type="ECO:0000313" key="3">
    <source>
        <dbReference type="EMBL" id="KAL3732150.1"/>
    </source>
</evidence>
<evidence type="ECO:0000256" key="2">
    <source>
        <dbReference type="SAM" id="MobiDB-lite"/>
    </source>
</evidence>
<dbReference type="PANTHER" id="PTHR34121:SF1">
    <property type="entry name" value="FILAMIN-A-INTERACTING PROTEIN 1"/>
    <property type="match status" value="1"/>
</dbReference>
<gene>
    <name evidence="3" type="ORF">ACJRO7_028912</name>
</gene>
<keyword evidence="1" id="KW-0175">Coiled coil</keyword>
<evidence type="ECO:0000313" key="4">
    <source>
        <dbReference type="Proteomes" id="UP001634007"/>
    </source>
</evidence>
<dbReference type="Proteomes" id="UP001634007">
    <property type="component" value="Unassembled WGS sequence"/>
</dbReference>
<feature type="region of interest" description="Disordered" evidence="2">
    <location>
        <begin position="585"/>
        <end position="643"/>
    </location>
</feature>
<feature type="compositionally biased region" description="Polar residues" evidence="2">
    <location>
        <begin position="604"/>
        <end position="626"/>
    </location>
</feature>
<feature type="coiled-coil region" evidence="1">
    <location>
        <begin position="326"/>
        <end position="406"/>
    </location>
</feature>
<protein>
    <submittedName>
        <fullName evidence="3">Uncharacterized protein</fullName>
    </submittedName>
</protein>
<dbReference type="AlphaFoldDB" id="A0ABD3K951"/>
<comment type="caution">
    <text evidence="3">The sequence shown here is derived from an EMBL/GenBank/DDBJ whole genome shotgun (WGS) entry which is preliminary data.</text>
</comment>
<name>A0ABD3K951_EUCGL</name>
<sequence>MSWFRSAVSKAVEVGNKNNITRTVRNYADSVVHHAGQAVSEGAKILQDRMGPRNFKSVKNTVKRLEDAAVTYRGPERVQLLRRWVAVLKDVEKSFGGTAEEKEKNLEQNPAPDEAKDSPKSPSMVLYYDPDVGGKPMNFRDVFLQSQALEGIILSMILEAPNEEEVALLLDMFGLCLTGGKEVHYAIVSSIQDLGQAFSGYQDEVLVILPVKREELLQFAQSAISGLKLNSDLGRIDAEASILKKKLDELSVSQKASSADSDGAPGEATLTTIEELKEALAKIRVCSRLEGLLLKKKSLKNGDSSEIHAQKVDKLKVLSDSLASSMTKAEKRISDHRSQKEEALQVRAVKASEVGEKEKEIAAEISGLEKQRDQLEAELKKVNISLAAAQARLRNIVEERDQFDEANNQIVVHLKTKEDDLSKTITSCKVEAEVLSTWINFLEDTWVLQCSYAEVREKQVNDELETHEDYFVNLAVQLLSTYKKELGPAISRIGKFVENLKNLGEGSEVISSAGNEESKAVHPRKHLEEEYLDYEAKIVTTFGVVDNMKEQFYAQRSEISRKDDHKVEELFGDIEKLRAEFESIERPILEMETPPTPKEENPRETPSTVLPDSATQSDKTPITNVTTHRESPVSNAEPVPDTEAELAKLESEFGKVSKDYSTEEIGDWEFDELERELRAGD</sequence>
<reference evidence="3 4" key="1">
    <citation type="submission" date="2024-11" db="EMBL/GenBank/DDBJ databases">
        <title>Chromosome-level genome assembly of Eucalyptus globulus Labill. provides insights into its genome evolution.</title>
        <authorList>
            <person name="Li X."/>
        </authorList>
    </citation>
    <scope>NUCLEOTIDE SEQUENCE [LARGE SCALE GENOMIC DNA]</scope>
    <source>
        <strain evidence="3">CL2024</strain>
        <tissue evidence="3">Fresh tender leaves</tissue>
    </source>
</reference>
<keyword evidence="4" id="KW-1185">Reference proteome</keyword>
<proteinExistence type="predicted"/>